<proteinExistence type="predicted"/>
<dbReference type="AlphaFoldDB" id="A0AAJ5BYU9"/>
<feature type="transmembrane region" description="Helical" evidence="1">
    <location>
        <begin position="207"/>
        <end position="227"/>
    </location>
</feature>
<dbReference type="KEGG" id="smiz:4412673_00488"/>
<feature type="transmembrane region" description="Helical" evidence="1">
    <location>
        <begin position="122"/>
        <end position="143"/>
    </location>
</feature>
<dbReference type="Proteomes" id="UP000215355">
    <property type="component" value="Chromosome 1"/>
</dbReference>
<evidence type="ECO:0000313" key="4">
    <source>
        <dbReference type="Proteomes" id="UP000215355"/>
    </source>
</evidence>
<feature type="transmembrane region" description="Helical" evidence="1">
    <location>
        <begin position="323"/>
        <end position="343"/>
    </location>
</feature>
<dbReference type="RefSeq" id="WP_093100605.1">
    <property type="nucleotide sequence ID" value="NZ_FNGK01000007.1"/>
</dbReference>
<keyword evidence="1" id="KW-0472">Membrane</keyword>
<reference evidence="3 4" key="1">
    <citation type="submission" date="2017-06" db="EMBL/GenBank/DDBJ databases">
        <authorList>
            <consortium name="Pathogen Informatics"/>
        </authorList>
    </citation>
    <scope>NUCLEOTIDE SEQUENCE [LARGE SCALE GENOMIC DNA]</scope>
    <source>
        <strain evidence="3 4">NCTC12149</strain>
    </source>
</reference>
<evidence type="ECO:0000259" key="2">
    <source>
        <dbReference type="Pfam" id="PF07786"/>
    </source>
</evidence>
<gene>
    <name evidence="3" type="ORF">SAMEA4412673_00488</name>
</gene>
<evidence type="ECO:0000313" key="3">
    <source>
        <dbReference type="EMBL" id="SNV41486.1"/>
    </source>
</evidence>
<keyword evidence="1" id="KW-1133">Transmembrane helix</keyword>
<dbReference type="InterPro" id="IPR012429">
    <property type="entry name" value="HGSNAT_cat"/>
</dbReference>
<sequence>MKQRYYSLDVFRGATVALMILVNNPGTWSHMFAPLKHAPWHGCTPTDLVFPFFLFAVGNAMSFVIPRLQEAGDAIFWKKVIKRTILIFLIGLGLNWFPFVHWSDGVLQFREWVNSSNPEQGVRILGVLQRIAIAYFFASILAYYFKPRTLIYLSAAILLGYWGLCAFLGTGDPYSLEGWFGTAIDKQILGVAHMYKGEGVPFDPEGLMSAMPAVVQVVFGYLAGVFIKKQGQVDWLWTKVPQSNEPHFKLLSGMFVTGFILLVMAWTWSLGFPINKKIWTSSYVLYTTGLGILTIGTMIWYIEVQGVKNWLTRFFDVFGKNPLFIFVLSGLLPKTLGLIRIPMGVNDLGETTFGSPLTWFYKNVCAQIPGIPEIGSFAYSLCFLVLMWAICYWLDQKKIYIKV</sequence>
<keyword evidence="1" id="KW-0812">Transmembrane</keyword>
<feature type="domain" description="Heparan-alpha-glucosaminide N-acetyltransferase catalytic" evidence="2">
    <location>
        <begin position="4"/>
        <end position="162"/>
    </location>
</feature>
<feature type="transmembrane region" description="Helical" evidence="1">
    <location>
        <begin position="377"/>
        <end position="394"/>
    </location>
</feature>
<dbReference type="Pfam" id="PF07786">
    <property type="entry name" value="HGSNAT_cat"/>
    <property type="match status" value="1"/>
</dbReference>
<name>A0AAJ5BYU9_9SPHI</name>
<protein>
    <submittedName>
        <fullName evidence="3">Uncharacterized conserved protein</fullName>
    </submittedName>
</protein>
<feature type="transmembrane region" description="Helical" evidence="1">
    <location>
        <begin position="150"/>
        <end position="169"/>
    </location>
</feature>
<feature type="transmembrane region" description="Helical" evidence="1">
    <location>
        <begin position="10"/>
        <end position="28"/>
    </location>
</feature>
<organism evidence="3 4">
    <name type="scientific">Sphingobacterium mizutaii</name>
    <dbReference type="NCBI Taxonomy" id="1010"/>
    <lineage>
        <taxon>Bacteria</taxon>
        <taxon>Pseudomonadati</taxon>
        <taxon>Bacteroidota</taxon>
        <taxon>Sphingobacteriia</taxon>
        <taxon>Sphingobacteriales</taxon>
        <taxon>Sphingobacteriaceae</taxon>
        <taxon>Sphingobacterium</taxon>
    </lineage>
</organism>
<feature type="transmembrane region" description="Helical" evidence="1">
    <location>
        <begin position="283"/>
        <end position="302"/>
    </location>
</feature>
<feature type="transmembrane region" description="Helical" evidence="1">
    <location>
        <begin position="80"/>
        <end position="102"/>
    </location>
</feature>
<dbReference type="PANTHER" id="PTHR31061:SF24">
    <property type="entry name" value="LD22376P"/>
    <property type="match status" value="1"/>
</dbReference>
<dbReference type="PANTHER" id="PTHR31061">
    <property type="entry name" value="LD22376P"/>
    <property type="match status" value="1"/>
</dbReference>
<dbReference type="EMBL" id="LT906468">
    <property type="protein sequence ID" value="SNV41486.1"/>
    <property type="molecule type" value="Genomic_DNA"/>
</dbReference>
<feature type="transmembrane region" description="Helical" evidence="1">
    <location>
        <begin position="248"/>
        <end position="271"/>
    </location>
</feature>
<feature type="transmembrane region" description="Helical" evidence="1">
    <location>
        <begin position="48"/>
        <end position="68"/>
    </location>
</feature>
<accession>A0AAJ5BYU9</accession>
<evidence type="ECO:0000256" key="1">
    <source>
        <dbReference type="SAM" id="Phobius"/>
    </source>
</evidence>